<gene>
    <name evidence="5" type="ORF">LSUE1_G003354</name>
</gene>
<dbReference type="InterPro" id="IPR001509">
    <property type="entry name" value="Epimerase_deHydtase"/>
</dbReference>
<comment type="caution">
    <text evidence="5">The sequence shown here is derived from an EMBL/GenBank/DDBJ whole genome shotgun (WGS) entry which is preliminary data.</text>
</comment>
<sequence>MSRELVLITGISGFVGYATLVLTLESGYRVRGVVRKSSQIDTIKHTLPEKLHPLLEFAVVADVSSENALEKAMEGVNYIMHIASPGPSTSQEWERDYLRPAIDNTVSVLSAANGSPSVKRVIITSSAAALVPIMDFATGDTVQSFIDNDANISIGDDETCHYDLKQDFGVPFLAYTASKTMALDAAEDFMKSKRPGFDLIILLPTFVFGAHYLARTPEEMISSSNGLLLSYLRGKPDRPVTTNTVHIDDVAKLHVQSLDPTIPAGRYLLASGGEAGTDWSEAIPAVKKHFPEAVGTTFVEKADIQALKIGIDDSKAEQTFGVEFKSFEEQVKSSAGYYLSLLSK</sequence>
<keyword evidence="3" id="KW-0472">Membrane</keyword>
<feature type="domain" description="NAD-dependent epimerase/dehydratase" evidence="4">
    <location>
        <begin position="6"/>
        <end position="259"/>
    </location>
</feature>
<dbReference type="OrthoDB" id="2735536at2759"/>
<dbReference type="Pfam" id="PF01370">
    <property type="entry name" value="Epimerase"/>
    <property type="match status" value="1"/>
</dbReference>
<dbReference type="Proteomes" id="UP000469558">
    <property type="component" value="Unassembled WGS sequence"/>
</dbReference>
<dbReference type="EMBL" id="QGMK01000502">
    <property type="protein sequence ID" value="TVY81307.1"/>
    <property type="molecule type" value="Genomic_DNA"/>
</dbReference>
<dbReference type="GO" id="GO:0016616">
    <property type="term" value="F:oxidoreductase activity, acting on the CH-OH group of donors, NAD or NADP as acceptor"/>
    <property type="evidence" value="ECO:0007669"/>
    <property type="project" value="TreeGrafter"/>
</dbReference>
<name>A0A8T9CA11_9HELO</name>
<feature type="transmembrane region" description="Helical" evidence="3">
    <location>
        <begin position="6"/>
        <end position="28"/>
    </location>
</feature>
<evidence type="ECO:0000313" key="5">
    <source>
        <dbReference type="EMBL" id="TVY81307.1"/>
    </source>
</evidence>
<evidence type="ECO:0000313" key="6">
    <source>
        <dbReference type="Proteomes" id="UP000469558"/>
    </source>
</evidence>
<dbReference type="InterPro" id="IPR050425">
    <property type="entry name" value="NAD(P)_dehydrat-like"/>
</dbReference>
<comment type="similarity">
    <text evidence="2">Belongs to the NAD(P)-dependent epimerase/dehydratase family. Dihydroflavonol-4-reductase subfamily.</text>
</comment>
<keyword evidence="6" id="KW-1185">Reference proteome</keyword>
<protein>
    <submittedName>
        <fullName evidence="5">Uncharacterized oxidoreductase</fullName>
    </submittedName>
</protein>
<keyword evidence="3" id="KW-0812">Transmembrane</keyword>
<dbReference type="Gene3D" id="3.40.50.720">
    <property type="entry name" value="NAD(P)-binding Rossmann-like Domain"/>
    <property type="match status" value="1"/>
</dbReference>
<dbReference type="AlphaFoldDB" id="A0A8T9CA11"/>
<dbReference type="SUPFAM" id="SSF51735">
    <property type="entry name" value="NAD(P)-binding Rossmann-fold domains"/>
    <property type="match status" value="1"/>
</dbReference>
<keyword evidence="3" id="KW-1133">Transmembrane helix</keyword>
<dbReference type="PANTHER" id="PTHR10366">
    <property type="entry name" value="NAD DEPENDENT EPIMERASE/DEHYDRATASE"/>
    <property type="match status" value="1"/>
</dbReference>
<reference evidence="5 6" key="1">
    <citation type="submission" date="2018-05" db="EMBL/GenBank/DDBJ databases">
        <title>Genome sequencing and assembly of the regulated plant pathogen Lachnellula willkommii and related sister species for the development of diagnostic species identification markers.</title>
        <authorList>
            <person name="Giroux E."/>
            <person name="Bilodeau G."/>
        </authorList>
    </citation>
    <scope>NUCLEOTIDE SEQUENCE [LARGE SCALE GENOMIC DNA]</scope>
    <source>
        <strain evidence="5 6">CBS 268.59</strain>
    </source>
</reference>
<proteinExistence type="inferred from homology"/>
<evidence type="ECO:0000256" key="3">
    <source>
        <dbReference type="SAM" id="Phobius"/>
    </source>
</evidence>
<evidence type="ECO:0000256" key="1">
    <source>
        <dbReference type="ARBA" id="ARBA00023002"/>
    </source>
</evidence>
<organism evidence="5 6">
    <name type="scientific">Lachnellula suecica</name>
    <dbReference type="NCBI Taxonomy" id="602035"/>
    <lineage>
        <taxon>Eukaryota</taxon>
        <taxon>Fungi</taxon>
        <taxon>Dikarya</taxon>
        <taxon>Ascomycota</taxon>
        <taxon>Pezizomycotina</taxon>
        <taxon>Leotiomycetes</taxon>
        <taxon>Helotiales</taxon>
        <taxon>Lachnaceae</taxon>
        <taxon>Lachnellula</taxon>
    </lineage>
</organism>
<evidence type="ECO:0000259" key="4">
    <source>
        <dbReference type="Pfam" id="PF01370"/>
    </source>
</evidence>
<accession>A0A8T9CA11</accession>
<dbReference type="InterPro" id="IPR036291">
    <property type="entry name" value="NAD(P)-bd_dom_sf"/>
</dbReference>
<dbReference type="PANTHER" id="PTHR10366:SF564">
    <property type="entry name" value="STEROL-4-ALPHA-CARBOXYLATE 3-DEHYDROGENASE, DECARBOXYLATING"/>
    <property type="match status" value="1"/>
</dbReference>
<keyword evidence="1" id="KW-0560">Oxidoreductase</keyword>
<evidence type="ECO:0000256" key="2">
    <source>
        <dbReference type="ARBA" id="ARBA00023445"/>
    </source>
</evidence>